<feature type="transmembrane region" description="Helical" evidence="6">
    <location>
        <begin position="266"/>
        <end position="288"/>
    </location>
</feature>
<feature type="transmembrane region" description="Helical" evidence="6">
    <location>
        <begin position="6"/>
        <end position="23"/>
    </location>
</feature>
<feature type="transmembrane region" description="Helical" evidence="6">
    <location>
        <begin position="78"/>
        <end position="97"/>
    </location>
</feature>
<proteinExistence type="predicted"/>
<organism evidence="7 8">
    <name type="scientific">Mucilaginibacter aquatilis</name>
    <dbReference type="NCBI Taxonomy" id="1517760"/>
    <lineage>
        <taxon>Bacteria</taxon>
        <taxon>Pseudomonadati</taxon>
        <taxon>Bacteroidota</taxon>
        <taxon>Sphingobacteriia</taxon>
        <taxon>Sphingobacteriales</taxon>
        <taxon>Sphingobacteriaceae</taxon>
        <taxon>Mucilaginibacter</taxon>
    </lineage>
</organism>
<feature type="transmembrane region" description="Helical" evidence="6">
    <location>
        <begin position="226"/>
        <end position="245"/>
    </location>
</feature>
<feature type="transmembrane region" description="Helical" evidence="6">
    <location>
        <begin position="334"/>
        <end position="355"/>
    </location>
</feature>
<evidence type="ECO:0000256" key="2">
    <source>
        <dbReference type="ARBA" id="ARBA00022475"/>
    </source>
</evidence>
<dbReference type="PANTHER" id="PTHR30250:SF11">
    <property type="entry name" value="O-ANTIGEN TRANSPORTER-RELATED"/>
    <property type="match status" value="1"/>
</dbReference>
<feature type="transmembrane region" description="Helical" evidence="6">
    <location>
        <begin position="393"/>
        <end position="411"/>
    </location>
</feature>
<evidence type="ECO:0000256" key="6">
    <source>
        <dbReference type="SAM" id="Phobius"/>
    </source>
</evidence>
<feature type="transmembrane region" description="Helical" evidence="6">
    <location>
        <begin position="109"/>
        <end position="134"/>
    </location>
</feature>
<sequence>MFAWASLLNAFLAFGMETTYFRYLNKRADDKQTVYNNSFGAIFIITIIFLLATLPFIGPITNWVRIDAKTPAQDYINYTRYFLAILVVDAWCVIPFARLRADGRPGRYGLLKLVNIFTFIGLNLAFIIVLPYIIEHQLPGAEFFKSWFRPGWLGYVFLSNLIASVVTLLLLLPELAGVKPRIDKAMLAEMLSYSWPVLVANFSFIINENLDKILLPKFIKNPTDLGIYSACGKIAIFLNLFVQAFRLGAEPFFFSKAKDKNAGTTYAFIMDYFVIAVAVIFVALMANIELLKYFIGPSYWSGLGVVPLLLFGYLSLGIYMNLSIWYKLSDQTRYGLYISGVGAVLTVVLNVAFIPKYSYMASAWASLVAYASMMVLSYLWGQKNYPIPYNIKKNLTYIVSSIIIVFLSFSVFKRNLFIGNGLLVLFAAGAFLAERRQISSILKK</sequence>
<dbReference type="GO" id="GO:0005886">
    <property type="term" value="C:plasma membrane"/>
    <property type="evidence" value="ECO:0007669"/>
    <property type="project" value="UniProtKB-SubCell"/>
</dbReference>
<dbReference type="InterPro" id="IPR002797">
    <property type="entry name" value="Polysacc_synth"/>
</dbReference>
<keyword evidence="8" id="KW-1185">Reference proteome</keyword>
<feature type="transmembrane region" description="Helical" evidence="6">
    <location>
        <begin position="35"/>
        <end position="58"/>
    </location>
</feature>
<evidence type="ECO:0000256" key="4">
    <source>
        <dbReference type="ARBA" id="ARBA00022989"/>
    </source>
</evidence>
<evidence type="ECO:0000256" key="1">
    <source>
        <dbReference type="ARBA" id="ARBA00004651"/>
    </source>
</evidence>
<keyword evidence="2" id="KW-1003">Cell membrane</keyword>
<dbReference type="Proteomes" id="UP000434850">
    <property type="component" value="Unassembled WGS sequence"/>
</dbReference>
<dbReference type="PANTHER" id="PTHR30250">
    <property type="entry name" value="PST FAMILY PREDICTED COLANIC ACID TRANSPORTER"/>
    <property type="match status" value="1"/>
</dbReference>
<keyword evidence="3 6" id="KW-0812">Transmembrane</keyword>
<evidence type="ECO:0000313" key="8">
    <source>
        <dbReference type="Proteomes" id="UP000434850"/>
    </source>
</evidence>
<protein>
    <submittedName>
        <fullName evidence="7">Oligosaccharide flippase family protein</fullName>
    </submittedName>
</protein>
<evidence type="ECO:0000313" key="7">
    <source>
        <dbReference type="EMBL" id="MVN92389.1"/>
    </source>
</evidence>
<feature type="transmembrane region" description="Helical" evidence="6">
    <location>
        <begin position="154"/>
        <end position="173"/>
    </location>
</feature>
<comment type="subcellular location">
    <subcellularLocation>
        <location evidence="1">Cell membrane</location>
        <topology evidence="1">Multi-pass membrane protein</topology>
    </subcellularLocation>
</comment>
<gene>
    <name evidence="7" type="ORF">GO816_14730</name>
</gene>
<keyword evidence="5 6" id="KW-0472">Membrane</keyword>
<comment type="caution">
    <text evidence="7">The sequence shown here is derived from an EMBL/GenBank/DDBJ whole genome shotgun (WGS) entry which is preliminary data.</text>
</comment>
<name>A0A6I4IG95_9SPHI</name>
<dbReference type="InterPro" id="IPR050833">
    <property type="entry name" value="Poly_Biosynth_Transport"/>
</dbReference>
<reference evidence="7 8" key="1">
    <citation type="submission" date="2019-12" db="EMBL/GenBank/DDBJ databases">
        <title>Mucilaginibacter sp. HME9299 genome sequencing and assembly.</title>
        <authorList>
            <person name="Kang H."/>
            <person name="Kim H."/>
            <person name="Joh K."/>
        </authorList>
    </citation>
    <scope>NUCLEOTIDE SEQUENCE [LARGE SCALE GENOMIC DNA]</scope>
    <source>
        <strain evidence="7 8">HME9299</strain>
    </source>
</reference>
<dbReference type="OrthoDB" id="9814608at2"/>
<keyword evidence="4 6" id="KW-1133">Transmembrane helix</keyword>
<dbReference type="EMBL" id="WQLA01000006">
    <property type="protein sequence ID" value="MVN92389.1"/>
    <property type="molecule type" value="Genomic_DNA"/>
</dbReference>
<feature type="transmembrane region" description="Helical" evidence="6">
    <location>
        <begin position="300"/>
        <end position="322"/>
    </location>
</feature>
<feature type="transmembrane region" description="Helical" evidence="6">
    <location>
        <begin position="361"/>
        <end position="381"/>
    </location>
</feature>
<feature type="transmembrane region" description="Helical" evidence="6">
    <location>
        <begin position="417"/>
        <end position="434"/>
    </location>
</feature>
<dbReference type="AlphaFoldDB" id="A0A6I4IG95"/>
<evidence type="ECO:0000256" key="5">
    <source>
        <dbReference type="ARBA" id="ARBA00023136"/>
    </source>
</evidence>
<accession>A0A6I4IG95</accession>
<dbReference type="Pfam" id="PF01943">
    <property type="entry name" value="Polysacc_synt"/>
    <property type="match status" value="1"/>
</dbReference>
<evidence type="ECO:0000256" key="3">
    <source>
        <dbReference type="ARBA" id="ARBA00022692"/>
    </source>
</evidence>
<feature type="transmembrane region" description="Helical" evidence="6">
    <location>
        <begin position="185"/>
        <end position="206"/>
    </location>
</feature>